<protein>
    <submittedName>
        <fullName evidence="2">GNAT family N-acetyltransferase</fullName>
    </submittedName>
</protein>
<keyword evidence="3" id="KW-1185">Reference proteome</keyword>
<reference evidence="2 3" key="1">
    <citation type="submission" date="2019-09" db="EMBL/GenBank/DDBJ databases">
        <title>Phylogeny of genus Pseudoclavibacter and closely related genus.</title>
        <authorList>
            <person name="Li Y."/>
        </authorList>
    </citation>
    <scope>NUCLEOTIDE SEQUENCE [LARGE SCALE GENOMIC DNA]</scope>
    <source>
        <strain evidence="2 3">DSM 23821</strain>
    </source>
</reference>
<organism evidence="2 3">
    <name type="scientific">Pseudoclavibacter chungangensis</name>
    <dbReference type="NCBI Taxonomy" id="587635"/>
    <lineage>
        <taxon>Bacteria</taxon>
        <taxon>Bacillati</taxon>
        <taxon>Actinomycetota</taxon>
        <taxon>Actinomycetes</taxon>
        <taxon>Micrococcales</taxon>
        <taxon>Microbacteriaceae</taxon>
        <taxon>Pseudoclavibacter</taxon>
    </lineage>
</organism>
<dbReference type="Pfam" id="PF00583">
    <property type="entry name" value="Acetyltransf_1"/>
    <property type="match status" value="1"/>
</dbReference>
<comment type="caution">
    <text evidence="2">The sequence shown here is derived from an EMBL/GenBank/DDBJ whole genome shotgun (WGS) entry which is preliminary data.</text>
</comment>
<dbReference type="RefSeq" id="WP_158039340.1">
    <property type="nucleotide sequence ID" value="NZ_JACCFV010000001.1"/>
</dbReference>
<sequence length="151" mass="16441">MSELRLEELSANNVVAANTLTLKPGQDAFVTPVSESIAEAYVNQDTMWPRVVVLEDTVVGFIMGNFDADAKNPLYNATILRMNVDADHQRQGIGAFAVESVATEARARGFERVTAIWEEGDLGPGEFFRAVGFELVGETQYGEVIGSRTLA</sequence>
<evidence type="ECO:0000313" key="2">
    <source>
        <dbReference type="EMBL" id="KAB1660240.1"/>
    </source>
</evidence>
<evidence type="ECO:0000313" key="3">
    <source>
        <dbReference type="Proteomes" id="UP000467240"/>
    </source>
</evidence>
<dbReference type="SUPFAM" id="SSF55729">
    <property type="entry name" value="Acyl-CoA N-acyltransferases (Nat)"/>
    <property type="match status" value="1"/>
</dbReference>
<dbReference type="PROSITE" id="PS51186">
    <property type="entry name" value="GNAT"/>
    <property type="match status" value="1"/>
</dbReference>
<dbReference type="Proteomes" id="UP000467240">
    <property type="component" value="Unassembled WGS sequence"/>
</dbReference>
<evidence type="ECO:0000259" key="1">
    <source>
        <dbReference type="PROSITE" id="PS51186"/>
    </source>
</evidence>
<keyword evidence="2" id="KW-0808">Transferase</keyword>
<dbReference type="Gene3D" id="3.40.630.30">
    <property type="match status" value="1"/>
</dbReference>
<dbReference type="OrthoDB" id="3526335at2"/>
<dbReference type="CDD" id="cd04301">
    <property type="entry name" value="NAT_SF"/>
    <property type="match status" value="1"/>
</dbReference>
<proteinExistence type="predicted"/>
<name>A0A7J5C035_9MICO</name>
<dbReference type="AlphaFoldDB" id="A0A7J5C035"/>
<dbReference type="EMBL" id="WBJZ01000003">
    <property type="protein sequence ID" value="KAB1660240.1"/>
    <property type="molecule type" value="Genomic_DNA"/>
</dbReference>
<dbReference type="InterPro" id="IPR016181">
    <property type="entry name" value="Acyl_CoA_acyltransferase"/>
</dbReference>
<accession>A0A7J5C035</accession>
<dbReference type="InterPro" id="IPR000182">
    <property type="entry name" value="GNAT_dom"/>
</dbReference>
<gene>
    <name evidence="2" type="ORF">F8O01_02595</name>
</gene>
<dbReference type="GO" id="GO:0016747">
    <property type="term" value="F:acyltransferase activity, transferring groups other than amino-acyl groups"/>
    <property type="evidence" value="ECO:0007669"/>
    <property type="project" value="InterPro"/>
</dbReference>
<feature type="domain" description="N-acetyltransferase" evidence="1">
    <location>
        <begin position="4"/>
        <end position="151"/>
    </location>
</feature>